<evidence type="ECO:0000313" key="3">
    <source>
        <dbReference type="EMBL" id="MCP8999430.1"/>
    </source>
</evidence>
<evidence type="ECO:0000256" key="1">
    <source>
        <dbReference type="SAM" id="Phobius"/>
    </source>
</evidence>
<comment type="caution">
    <text evidence="3">The sequence shown here is derived from an EMBL/GenBank/DDBJ whole genome shotgun (WGS) entry which is preliminary data.</text>
</comment>
<gene>
    <name evidence="3" type="ORF">NFC73_06730</name>
</gene>
<keyword evidence="4" id="KW-1185">Reference proteome</keyword>
<keyword evidence="1" id="KW-0472">Membrane</keyword>
<protein>
    <submittedName>
        <fullName evidence="3">SHOCT domain-containing protein</fullName>
    </submittedName>
</protein>
<keyword evidence="1" id="KW-0812">Transmembrane</keyword>
<feature type="transmembrane region" description="Helical" evidence="1">
    <location>
        <begin position="12"/>
        <end position="35"/>
    </location>
</feature>
<name>A0ABT1LLV0_9MICC</name>
<proteinExistence type="predicted"/>
<dbReference type="InterPro" id="IPR018649">
    <property type="entry name" value="SHOCT"/>
</dbReference>
<accession>A0ABT1LLV0</accession>
<sequence length="88" mass="9748">MMYWGGDMGGWGYVLMVLSFVLFWGTIITAIVLFARSTGAGSRRYEGGTPGRGIAEDLLAERFARGEIDESEYTARLAALRRGRGRPR</sequence>
<evidence type="ECO:0000259" key="2">
    <source>
        <dbReference type="Pfam" id="PF09851"/>
    </source>
</evidence>
<dbReference type="EMBL" id="JANCLV010000003">
    <property type="protein sequence ID" value="MCP8999430.1"/>
    <property type="molecule type" value="Genomic_DNA"/>
</dbReference>
<evidence type="ECO:0000313" key="4">
    <source>
        <dbReference type="Proteomes" id="UP001524318"/>
    </source>
</evidence>
<reference evidence="3 4" key="1">
    <citation type="submission" date="2022-06" db="EMBL/GenBank/DDBJ databases">
        <title>Pseudarthrobacter sp. strain RMG13 Genome sequencing and assembly.</title>
        <authorList>
            <person name="Kim I."/>
        </authorList>
    </citation>
    <scope>NUCLEOTIDE SEQUENCE [LARGE SCALE GENOMIC DNA]</scope>
    <source>
        <strain evidence="3 4">RMG13</strain>
    </source>
</reference>
<dbReference type="Proteomes" id="UP001524318">
    <property type="component" value="Unassembled WGS sequence"/>
</dbReference>
<keyword evidence="1" id="KW-1133">Transmembrane helix</keyword>
<dbReference type="RefSeq" id="WP_254748715.1">
    <property type="nucleotide sequence ID" value="NZ_JANCLV010000003.1"/>
</dbReference>
<dbReference type="Pfam" id="PF09851">
    <property type="entry name" value="SHOCT"/>
    <property type="match status" value="1"/>
</dbReference>
<feature type="domain" description="SHOCT" evidence="2">
    <location>
        <begin position="57"/>
        <end position="80"/>
    </location>
</feature>
<organism evidence="3 4">
    <name type="scientific">Pseudarthrobacter humi</name>
    <dbReference type="NCBI Taxonomy" id="2952523"/>
    <lineage>
        <taxon>Bacteria</taxon>
        <taxon>Bacillati</taxon>
        <taxon>Actinomycetota</taxon>
        <taxon>Actinomycetes</taxon>
        <taxon>Micrococcales</taxon>
        <taxon>Micrococcaceae</taxon>
        <taxon>Pseudarthrobacter</taxon>
    </lineage>
</organism>